<evidence type="ECO:0000313" key="3">
    <source>
        <dbReference type="Proteomes" id="UP001280121"/>
    </source>
</evidence>
<evidence type="ECO:0000256" key="1">
    <source>
        <dbReference type="SAM" id="MobiDB-lite"/>
    </source>
</evidence>
<evidence type="ECO:0000313" key="2">
    <source>
        <dbReference type="EMBL" id="KAK2659830.1"/>
    </source>
</evidence>
<dbReference type="SUPFAM" id="SSF50630">
    <property type="entry name" value="Acid proteases"/>
    <property type="match status" value="1"/>
</dbReference>
<reference evidence="2" key="1">
    <citation type="journal article" date="2023" name="Plant J.">
        <title>Genome sequences and population genomics provide insights into the demographic history, inbreeding, and mutation load of two 'living fossil' tree species of Dipteronia.</title>
        <authorList>
            <person name="Feng Y."/>
            <person name="Comes H.P."/>
            <person name="Chen J."/>
            <person name="Zhu S."/>
            <person name="Lu R."/>
            <person name="Zhang X."/>
            <person name="Li P."/>
            <person name="Qiu J."/>
            <person name="Olsen K.M."/>
            <person name="Qiu Y."/>
        </authorList>
    </citation>
    <scope>NUCLEOTIDE SEQUENCE</scope>
    <source>
        <strain evidence="2">KIB01</strain>
    </source>
</reference>
<dbReference type="InterPro" id="IPR021109">
    <property type="entry name" value="Peptidase_aspartic_dom_sf"/>
</dbReference>
<name>A0AAE0CQG5_9ROSI</name>
<dbReference type="EMBL" id="JANJYI010000002">
    <property type="protein sequence ID" value="KAK2659830.1"/>
    <property type="molecule type" value="Genomic_DNA"/>
</dbReference>
<feature type="compositionally biased region" description="Basic residues" evidence="1">
    <location>
        <begin position="150"/>
        <end position="160"/>
    </location>
</feature>
<dbReference type="AlphaFoldDB" id="A0AAE0CQG5"/>
<dbReference type="Gene3D" id="2.40.70.10">
    <property type="entry name" value="Acid Proteases"/>
    <property type="match status" value="1"/>
</dbReference>
<keyword evidence="3" id="KW-1185">Reference proteome</keyword>
<proteinExistence type="predicted"/>
<feature type="compositionally biased region" description="Polar residues" evidence="1">
    <location>
        <begin position="134"/>
        <end position="143"/>
    </location>
</feature>
<gene>
    <name evidence="2" type="ORF">Ddye_006363</name>
</gene>
<dbReference type="Pfam" id="PF13650">
    <property type="entry name" value="Asp_protease_2"/>
    <property type="match status" value="1"/>
</dbReference>
<dbReference type="CDD" id="cd00303">
    <property type="entry name" value="retropepsin_like"/>
    <property type="match status" value="1"/>
</dbReference>
<protein>
    <submittedName>
        <fullName evidence="2">Uncharacterized protein</fullName>
    </submittedName>
</protein>
<feature type="region of interest" description="Disordered" evidence="1">
    <location>
        <begin position="125"/>
        <end position="160"/>
    </location>
</feature>
<dbReference type="Proteomes" id="UP001280121">
    <property type="component" value="Unassembled WGS sequence"/>
</dbReference>
<sequence length="160" mass="17540">MSVTYGNQVRVLLDTGAMHNSISLAEVKRLGLRVTKSECVDAKTANTLARQPNGTSKGVTVHLGRWSGNHNFSVLPIDDYTMVLAMTFFTQTNAFLLHAANSSNTCNKGKTLSIQAESLPDPCMIPSLTRLEETPSSPSSPQKVTPRDIRKSRKRASHER</sequence>
<comment type="caution">
    <text evidence="2">The sequence shown here is derived from an EMBL/GenBank/DDBJ whole genome shotgun (WGS) entry which is preliminary data.</text>
</comment>
<accession>A0AAE0CQG5</accession>
<organism evidence="2 3">
    <name type="scientific">Dipteronia dyeriana</name>
    <dbReference type="NCBI Taxonomy" id="168575"/>
    <lineage>
        <taxon>Eukaryota</taxon>
        <taxon>Viridiplantae</taxon>
        <taxon>Streptophyta</taxon>
        <taxon>Embryophyta</taxon>
        <taxon>Tracheophyta</taxon>
        <taxon>Spermatophyta</taxon>
        <taxon>Magnoliopsida</taxon>
        <taxon>eudicotyledons</taxon>
        <taxon>Gunneridae</taxon>
        <taxon>Pentapetalae</taxon>
        <taxon>rosids</taxon>
        <taxon>malvids</taxon>
        <taxon>Sapindales</taxon>
        <taxon>Sapindaceae</taxon>
        <taxon>Hippocastanoideae</taxon>
        <taxon>Acereae</taxon>
        <taxon>Dipteronia</taxon>
    </lineage>
</organism>